<sequence length="74" mass="7959">MRVGRVLLGAVALLAMSSAATAAETITYTYDAKGRLVKVVRTGTVNNNVTVEYTHDKADNRTRLKTTNSPNPPP</sequence>
<proteinExistence type="predicted"/>
<dbReference type="KEGG" id="sgi:SGRAN_3448"/>
<keyword evidence="3" id="KW-1185">Reference proteome</keyword>
<feature type="chain" id="PRO_5041688097" evidence="1">
    <location>
        <begin position="23"/>
        <end position="74"/>
    </location>
</feature>
<reference evidence="2 3" key="1">
    <citation type="journal article" date="2016" name="BMC Genomics">
        <title>Genomic analysis of the nitrate-respiring Sphingopyxis granuli (formerly Sphingomonas macrogoltabida) strain TFA.</title>
        <authorList>
            <person name="Garcia-Romero I."/>
            <person name="Perez-Pulido A.J."/>
            <person name="Gonzalez-Flores Y.E."/>
            <person name="Reyes-Ramirez F."/>
            <person name="Santero E."/>
            <person name="Floriano B."/>
        </authorList>
    </citation>
    <scope>NUCLEOTIDE SEQUENCE [LARGE SCALE GENOMIC DNA]</scope>
    <source>
        <strain evidence="2 3">TFA</strain>
    </source>
</reference>
<accession>A0AA86GP88</accession>
<evidence type="ECO:0000313" key="3">
    <source>
        <dbReference type="Proteomes" id="UP000058599"/>
    </source>
</evidence>
<gene>
    <name evidence="2" type="ORF">SGRAN_3448</name>
</gene>
<keyword evidence="1" id="KW-0732">Signal</keyword>
<evidence type="ECO:0000313" key="2">
    <source>
        <dbReference type="EMBL" id="AMG75791.1"/>
    </source>
</evidence>
<dbReference type="Proteomes" id="UP000058599">
    <property type="component" value="Chromosome"/>
</dbReference>
<feature type="signal peptide" evidence="1">
    <location>
        <begin position="1"/>
        <end position="22"/>
    </location>
</feature>
<dbReference type="AlphaFoldDB" id="A0AA86GP88"/>
<name>A0AA86GP88_9SPHN</name>
<dbReference type="EMBL" id="CP012199">
    <property type="protein sequence ID" value="AMG75791.1"/>
    <property type="molecule type" value="Genomic_DNA"/>
</dbReference>
<protein>
    <submittedName>
        <fullName evidence="2">RHS Repeat protein</fullName>
    </submittedName>
</protein>
<organism evidence="2 3">
    <name type="scientific">Sphingopyxis granuli</name>
    <dbReference type="NCBI Taxonomy" id="267128"/>
    <lineage>
        <taxon>Bacteria</taxon>
        <taxon>Pseudomonadati</taxon>
        <taxon>Pseudomonadota</taxon>
        <taxon>Alphaproteobacteria</taxon>
        <taxon>Sphingomonadales</taxon>
        <taxon>Sphingomonadaceae</taxon>
        <taxon>Sphingopyxis</taxon>
    </lineage>
</organism>
<evidence type="ECO:0000256" key="1">
    <source>
        <dbReference type="SAM" id="SignalP"/>
    </source>
</evidence>
<dbReference type="Gene3D" id="2.180.10.10">
    <property type="entry name" value="RHS repeat-associated core"/>
    <property type="match status" value="1"/>
</dbReference>